<evidence type="ECO:0000313" key="2">
    <source>
        <dbReference type="WBParaSite" id="PEQ_0001020701-mRNA-1"/>
    </source>
</evidence>
<reference evidence="2" key="1">
    <citation type="submission" date="2022-11" db="UniProtKB">
        <authorList>
            <consortium name="WormBaseParasite"/>
        </authorList>
    </citation>
    <scope>IDENTIFICATION</scope>
</reference>
<name>A0A914RVE5_PAREQ</name>
<evidence type="ECO:0000313" key="1">
    <source>
        <dbReference type="Proteomes" id="UP000887564"/>
    </source>
</evidence>
<dbReference type="AlphaFoldDB" id="A0A914RVE5"/>
<protein>
    <submittedName>
        <fullName evidence="2">Uncharacterized protein</fullName>
    </submittedName>
</protein>
<proteinExistence type="predicted"/>
<organism evidence="1 2">
    <name type="scientific">Parascaris equorum</name>
    <name type="common">Equine roundworm</name>
    <dbReference type="NCBI Taxonomy" id="6256"/>
    <lineage>
        <taxon>Eukaryota</taxon>
        <taxon>Metazoa</taxon>
        <taxon>Ecdysozoa</taxon>
        <taxon>Nematoda</taxon>
        <taxon>Chromadorea</taxon>
        <taxon>Rhabditida</taxon>
        <taxon>Spirurina</taxon>
        <taxon>Ascaridomorpha</taxon>
        <taxon>Ascaridoidea</taxon>
        <taxon>Ascarididae</taxon>
        <taxon>Parascaris</taxon>
    </lineage>
</organism>
<dbReference type="WBParaSite" id="PEQ_0001020701-mRNA-1">
    <property type="protein sequence ID" value="PEQ_0001020701-mRNA-1"/>
    <property type="gene ID" value="PEQ_0001020701"/>
</dbReference>
<sequence>MKCGNVYVRAYVRMCVWHREAYQSRHATGLSVCAVAMMSDGAVSVLEHFLSACEAWNLDEVHRVVESGFNVDAFDDDHVTGLQM</sequence>
<keyword evidence="1" id="KW-1185">Reference proteome</keyword>
<accession>A0A914RVE5</accession>
<dbReference type="Proteomes" id="UP000887564">
    <property type="component" value="Unplaced"/>
</dbReference>